<organism evidence="3">
    <name type="scientific">marine metagenome</name>
    <dbReference type="NCBI Taxonomy" id="408172"/>
    <lineage>
        <taxon>unclassified sequences</taxon>
        <taxon>metagenomes</taxon>
        <taxon>ecological metagenomes</taxon>
    </lineage>
</organism>
<dbReference type="Pfam" id="PF17396">
    <property type="entry name" value="DUF1611_N"/>
    <property type="match status" value="1"/>
</dbReference>
<evidence type="ECO:0008006" key="4">
    <source>
        <dbReference type="Google" id="ProtNLM"/>
    </source>
</evidence>
<dbReference type="InterPro" id="IPR011669">
    <property type="entry name" value="DgcN-like"/>
</dbReference>
<protein>
    <recommendedName>
        <fullName evidence="4">DUF1611 domain-containing protein</fullName>
    </recommendedName>
</protein>
<dbReference type="SUPFAM" id="SSF52540">
    <property type="entry name" value="P-loop containing nucleoside triphosphate hydrolases"/>
    <property type="match status" value="1"/>
</dbReference>
<feature type="domain" description="D-glutamate N-acetyltransferase-like C-terminal" evidence="1">
    <location>
        <begin position="137"/>
        <end position="307"/>
    </location>
</feature>
<dbReference type="InterPro" id="IPR035402">
    <property type="entry name" value="DgcN-like_N"/>
</dbReference>
<dbReference type="InterPro" id="IPR035086">
    <property type="entry name" value="DgcN-like_C"/>
</dbReference>
<dbReference type="Gene3D" id="3.40.50.300">
    <property type="entry name" value="P-loop containing nucleotide triphosphate hydrolases"/>
    <property type="match status" value="1"/>
</dbReference>
<evidence type="ECO:0000259" key="1">
    <source>
        <dbReference type="Pfam" id="PF07755"/>
    </source>
</evidence>
<dbReference type="AlphaFoldDB" id="A0A382P582"/>
<dbReference type="PANTHER" id="PTHR40690:SF1">
    <property type="entry name" value="DUF1611 DOMAIN-CONTAINING PROTEIN"/>
    <property type="match status" value="1"/>
</dbReference>
<dbReference type="InterPro" id="IPR027417">
    <property type="entry name" value="P-loop_NTPase"/>
</dbReference>
<accession>A0A382P582</accession>
<dbReference type="EMBL" id="UINC01104666">
    <property type="protein sequence ID" value="SVC68000.1"/>
    <property type="molecule type" value="Genomic_DNA"/>
</dbReference>
<reference evidence="3" key="1">
    <citation type="submission" date="2018-05" db="EMBL/GenBank/DDBJ databases">
        <authorList>
            <person name="Lanie J.A."/>
            <person name="Ng W.-L."/>
            <person name="Kazmierczak K.M."/>
            <person name="Andrzejewski T.M."/>
            <person name="Davidsen T.M."/>
            <person name="Wayne K.J."/>
            <person name="Tettelin H."/>
            <person name="Glass J.I."/>
            <person name="Rusch D."/>
            <person name="Podicherti R."/>
            <person name="Tsui H.-C.T."/>
            <person name="Winkler M.E."/>
        </authorList>
    </citation>
    <scope>NUCLEOTIDE SEQUENCE</scope>
</reference>
<dbReference type="Gene3D" id="3.40.50.720">
    <property type="entry name" value="NAD(P)-binding Rossmann-like Domain"/>
    <property type="match status" value="1"/>
</dbReference>
<dbReference type="Pfam" id="PF07755">
    <property type="entry name" value="DUF1611"/>
    <property type="match status" value="1"/>
</dbReference>
<evidence type="ECO:0000313" key="3">
    <source>
        <dbReference type="EMBL" id="SVC68000.1"/>
    </source>
</evidence>
<proteinExistence type="predicted"/>
<name>A0A382P582_9ZZZZ</name>
<dbReference type="PIRSF" id="PIRSF026760">
    <property type="entry name" value="UCP026760"/>
    <property type="match status" value="1"/>
</dbReference>
<sequence length="307" mass="33035">MLNRERKLVIHFYEQIDKLNGKMGHGILRYSQNPVACVIDFNHGGMTTRELLDFGPDVPVVSSVEEALAHGPEVLVLGMAPSGGRLPAEMVKEVDHAVGAGLCVVNGLHEFLSGRYPELPSLQWIWDIRREPDGLGIAWGRASELANRRVLLVGTDMAIGKMTTGLEIWKAALQRNIQAEFLATGQIGILITGRGIPLDAIRVDYACGAVEKMVLEAADAELAIIEGQGSLLHPGSSSTLPLIRGACPTHLILCHRAGMTELDTVGLTVNVPPLNEVIDLYESIASACGTYSRPQTVAIALNTAHLD</sequence>
<feature type="domain" description="D-glutamate N-acetyltransferase-like N-terminal" evidence="2">
    <location>
        <begin position="43"/>
        <end position="130"/>
    </location>
</feature>
<dbReference type="PANTHER" id="PTHR40690">
    <property type="entry name" value="GLL3100 PROTEIN"/>
    <property type="match status" value="1"/>
</dbReference>
<feature type="non-terminal residue" evidence="3">
    <location>
        <position position="307"/>
    </location>
</feature>
<evidence type="ECO:0000259" key="2">
    <source>
        <dbReference type="Pfam" id="PF17396"/>
    </source>
</evidence>
<gene>
    <name evidence="3" type="ORF">METZ01_LOCUS320854</name>
</gene>